<dbReference type="EMBL" id="JJMU01000061">
    <property type="protein sequence ID" value="KGE13015.1"/>
    <property type="molecule type" value="Genomic_DNA"/>
</dbReference>
<evidence type="ECO:0000313" key="2">
    <source>
        <dbReference type="EMBL" id="KGE13015.1"/>
    </source>
</evidence>
<gene>
    <name evidence="2" type="ORF">DI53_3232</name>
</gene>
<sequence length="501" mass="57283">MCIADVNAQSTAMDSLSNSAYAQSYSWQQLYDFTVLNKVWLKDEVKSNFNRLDANAFLAKGKWIDAQGATQLRTLNLGTEGKTNLGRFSVWGKFNYHRSMEDSTRLRHQTRTNADAPVYFGSLRNNYYERNVYTMQALVQYGFDQQRLPVTLGVDYLVGNHFSNNDPRGRVSDFQLDLSAAVGRVLSNGDIHVKLLYGYGRERVGVGYKNDRYANNTADPLYINYYMNGFGRAKDQVRDIRYNDDFIRYGTDLLFSWNVFTDYKVFAKAGWLYEQQFFKFYDSTPLTYSPLNKYKRNTYDLDVLLKSSASDASPRVYRLRAGVVDGRDYNYEIAQNNYVYRKESLLLEASDRFKNTSVKAALGYESTDSEDGSVAVSLAYQTLKPALEINQQIPVAVQSSLIPRISISYNHVLDSEFSLPSAFIPIFTQTIMQHNYLYYSTSSYQLGLGLDYQVNHARLGNVVIGLYSDYWQPSASMEKTNDIAAPGKDRFQSGIRLTAFF</sequence>
<reference evidence="3" key="1">
    <citation type="submission" date="2014-04" db="EMBL/GenBank/DDBJ databases">
        <title>Whole-Genome optical mapping and complete genome sequence of Sphingobacterium deserti sp. nov., a new spaces isolated from desert in the west of China.</title>
        <authorList>
            <person name="Teng C."/>
            <person name="Zhou Z."/>
            <person name="Li X."/>
            <person name="Chen M."/>
            <person name="Lin M."/>
            <person name="Wang L."/>
            <person name="Su S."/>
            <person name="Zhang C."/>
            <person name="Zhang W."/>
        </authorList>
    </citation>
    <scope>NUCLEOTIDE SEQUENCE [LARGE SCALE GENOMIC DNA]</scope>
    <source>
        <strain evidence="3">ACCC05744</strain>
    </source>
</reference>
<dbReference type="PATRIC" id="fig|1229276.3.peg.3343"/>
<dbReference type="AlphaFoldDB" id="A0A0B8T6N3"/>
<organism evidence="2 3">
    <name type="scientific">Sphingobacterium deserti</name>
    <dbReference type="NCBI Taxonomy" id="1229276"/>
    <lineage>
        <taxon>Bacteria</taxon>
        <taxon>Pseudomonadati</taxon>
        <taxon>Bacteroidota</taxon>
        <taxon>Sphingobacteriia</taxon>
        <taxon>Sphingobacteriales</taxon>
        <taxon>Sphingobacteriaceae</taxon>
        <taxon>Sphingobacterium</taxon>
    </lineage>
</organism>
<accession>A0A0B8T6N3</accession>
<dbReference type="STRING" id="1229276.DI53_3232"/>
<comment type="caution">
    <text evidence="2">The sequence shown here is derived from an EMBL/GenBank/DDBJ whole genome shotgun (WGS) entry which is preliminary data.</text>
</comment>
<keyword evidence="3" id="KW-1185">Reference proteome</keyword>
<evidence type="ECO:0000313" key="3">
    <source>
        <dbReference type="Proteomes" id="UP000031802"/>
    </source>
</evidence>
<protein>
    <recommendedName>
        <fullName evidence="1">DUF6850 domain-containing protein</fullName>
    </recommendedName>
</protein>
<feature type="domain" description="DUF6850" evidence="1">
    <location>
        <begin position="43"/>
        <end position="501"/>
    </location>
</feature>
<dbReference type="InterPro" id="IPR049236">
    <property type="entry name" value="DUF6850"/>
</dbReference>
<proteinExistence type="predicted"/>
<dbReference type="Proteomes" id="UP000031802">
    <property type="component" value="Unassembled WGS sequence"/>
</dbReference>
<reference evidence="2 3" key="2">
    <citation type="journal article" date="2015" name="PLoS ONE">
        <title>Whole-Genome Optical Mapping and Finished Genome Sequence of Sphingobacterium deserti sp. nov., a New Species Isolated from the Western Desert of China.</title>
        <authorList>
            <person name="Teng C."/>
            <person name="Zhou Z."/>
            <person name="Molnar I."/>
            <person name="Li X."/>
            <person name="Tang R."/>
            <person name="Chen M."/>
            <person name="Wang L."/>
            <person name="Su S."/>
            <person name="Zhang W."/>
            <person name="Lin M."/>
        </authorList>
    </citation>
    <scope>NUCLEOTIDE SEQUENCE [LARGE SCALE GENOMIC DNA]</scope>
    <source>
        <strain evidence="3">ACCC05744</strain>
    </source>
</reference>
<evidence type="ECO:0000259" key="1">
    <source>
        <dbReference type="Pfam" id="PF21012"/>
    </source>
</evidence>
<name>A0A0B8T6N3_9SPHI</name>
<dbReference type="Pfam" id="PF21012">
    <property type="entry name" value="DUF6850"/>
    <property type="match status" value="1"/>
</dbReference>